<proteinExistence type="predicted"/>
<evidence type="ECO:0000313" key="1">
    <source>
        <dbReference type="EMBL" id="KAL3692589.1"/>
    </source>
</evidence>
<dbReference type="AlphaFoldDB" id="A0ABD3HQ61"/>
<reference evidence="1 2" key="1">
    <citation type="submission" date="2024-09" db="EMBL/GenBank/DDBJ databases">
        <title>Chromosome-scale assembly of Riccia sorocarpa.</title>
        <authorList>
            <person name="Paukszto L."/>
        </authorList>
    </citation>
    <scope>NUCLEOTIDE SEQUENCE [LARGE SCALE GENOMIC DNA]</scope>
    <source>
        <strain evidence="1">LP-2024</strain>
        <tissue evidence="1">Aerial parts of the thallus</tissue>
    </source>
</reference>
<evidence type="ECO:0000313" key="2">
    <source>
        <dbReference type="Proteomes" id="UP001633002"/>
    </source>
</evidence>
<dbReference type="EMBL" id="JBJQOH010000003">
    <property type="protein sequence ID" value="KAL3692589.1"/>
    <property type="molecule type" value="Genomic_DNA"/>
</dbReference>
<accession>A0ABD3HQ61</accession>
<sequence>MDPTLLRTREFTCMCPDCLEGKFEACELQEWVTEWDFRSLVLSPTGVQSVHDITLADEFHAGADHEVLSDTVAVGDVFAVKAVLMKRLRRNTGCCDALARSRKLQRRSETHEHILMAILEVEASIFERL</sequence>
<protein>
    <submittedName>
        <fullName evidence="1">Uncharacterized protein</fullName>
    </submittedName>
</protein>
<organism evidence="1 2">
    <name type="scientific">Riccia sorocarpa</name>
    <dbReference type="NCBI Taxonomy" id="122646"/>
    <lineage>
        <taxon>Eukaryota</taxon>
        <taxon>Viridiplantae</taxon>
        <taxon>Streptophyta</taxon>
        <taxon>Embryophyta</taxon>
        <taxon>Marchantiophyta</taxon>
        <taxon>Marchantiopsida</taxon>
        <taxon>Marchantiidae</taxon>
        <taxon>Marchantiales</taxon>
        <taxon>Ricciaceae</taxon>
        <taxon>Riccia</taxon>
    </lineage>
</organism>
<name>A0ABD3HQ61_9MARC</name>
<dbReference type="Proteomes" id="UP001633002">
    <property type="component" value="Unassembled WGS sequence"/>
</dbReference>
<gene>
    <name evidence="1" type="ORF">R1sor_006240</name>
</gene>
<comment type="caution">
    <text evidence="1">The sequence shown here is derived from an EMBL/GenBank/DDBJ whole genome shotgun (WGS) entry which is preliminary data.</text>
</comment>
<keyword evidence="2" id="KW-1185">Reference proteome</keyword>